<accession>A0AB40CCQ2</accession>
<feature type="chain" id="PRO_5044312519" evidence="1">
    <location>
        <begin position="23"/>
        <end position="418"/>
    </location>
</feature>
<dbReference type="PANTHER" id="PTHR34454">
    <property type="entry name" value="TUNICAMYCIN INDUCED PROTEIN"/>
    <property type="match status" value="1"/>
</dbReference>
<feature type="signal peptide" evidence="1">
    <location>
        <begin position="1"/>
        <end position="22"/>
    </location>
</feature>
<dbReference type="InterPro" id="IPR053283">
    <property type="entry name" value="TUNICAMYCIN_INDUCED_1"/>
</dbReference>
<sequence length="418" mass="45609">MAFRSQILLFLIVFLAVGSANAKVSSETLNPSAPKAISDLRDAIVRGLGIQGQEGLKVSGFDVRDALVGQSVAYEFDIEVDKKTIPIKLLEDVNRWEFVDLPMFRTEEGGEKGLAEMGRTREHSRVSPVLSPFQLAGPMELWIQDGDDLRLSLPHDVEAGTLKKVILSDGAVVTVKGARSVSLRHPLELPLPLNRTYHKGRSMASGLMSIAEALRQTARSNEKPLLSLRIVGPTSLTSSPSTSPNDKLKLKLLAPGLVELSTRSVPVVADNVDRPSSYGATLWPLTSLNGSNSNLRGFEELLASVLGKKVDEEGSFKLVKAEVSARNYLKMGFSVEKSLLDGQVNWSGYPEWKTKPEKATSHFEVIARIEDNGKVIPERIAPVQPIEIQDTISVSAQTGNISFSQLPIVHPPPVYFTL</sequence>
<keyword evidence="2" id="KW-1185">Reference proteome</keyword>
<keyword evidence="1" id="KW-0732">Signal</keyword>
<dbReference type="GeneID" id="120274435"/>
<name>A0AB40CCQ2_DIOCR</name>
<proteinExistence type="predicted"/>
<dbReference type="RefSeq" id="XP_039136903.1">
    <property type="nucleotide sequence ID" value="XM_039280969.1"/>
</dbReference>
<protein>
    <submittedName>
        <fullName evidence="3">Uncharacterized protein LOC120274435</fullName>
    </submittedName>
</protein>
<dbReference type="PANTHER" id="PTHR34454:SF2">
    <property type="entry name" value="PROTEIN TUNICAMYCIN INDUCED 1"/>
    <property type="match status" value="1"/>
</dbReference>
<evidence type="ECO:0000313" key="2">
    <source>
        <dbReference type="Proteomes" id="UP001515500"/>
    </source>
</evidence>
<reference evidence="3" key="1">
    <citation type="submission" date="2025-08" db="UniProtKB">
        <authorList>
            <consortium name="RefSeq"/>
        </authorList>
    </citation>
    <scope>IDENTIFICATION</scope>
</reference>
<dbReference type="Proteomes" id="UP001515500">
    <property type="component" value="Chromosome 13"/>
</dbReference>
<evidence type="ECO:0000313" key="3">
    <source>
        <dbReference type="RefSeq" id="XP_039136903.1"/>
    </source>
</evidence>
<gene>
    <name evidence="3" type="primary">LOC120274435</name>
</gene>
<dbReference type="AlphaFoldDB" id="A0AB40CCQ2"/>
<organism evidence="2 3">
    <name type="scientific">Dioscorea cayennensis subsp. rotundata</name>
    <name type="common">White Guinea yam</name>
    <name type="synonym">Dioscorea rotundata</name>
    <dbReference type="NCBI Taxonomy" id="55577"/>
    <lineage>
        <taxon>Eukaryota</taxon>
        <taxon>Viridiplantae</taxon>
        <taxon>Streptophyta</taxon>
        <taxon>Embryophyta</taxon>
        <taxon>Tracheophyta</taxon>
        <taxon>Spermatophyta</taxon>
        <taxon>Magnoliopsida</taxon>
        <taxon>Liliopsida</taxon>
        <taxon>Dioscoreales</taxon>
        <taxon>Dioscoreaceae</taxon>
        <taxon>Dioscorea</taxon>
    </lineage>
</organism>
<evidence type="ECO:0000256" key="1">
    <source>
        <dbReference type="SAM" id="SignalP"/>
    </source>
</evidence>